<sequence>MKLGVPLPDSQNLRRQHVPAIPQATEKPSCYLPGIGSTVNWLARSFFADETVFNNIHVSYAINGIPAEE</sequence>
<evidence type="ECO:0000313" key="2">
    <source>
        <dbReference type="Proteomes" id="UP000516786"/>
    </source>
</evidence>
<organism evidence="1 2">
    <name type="scientific">Pseudomonas putida</name>
    <name type="common">Arthrobacter siderocapsulatus</name>
    <dbReference type="NCBI Taxonomy" id="303"/>
    <lineage>
        <taxon>Bacteria</taxon>
        <taxon>Pseudomonadati</taxon>
        <taxon>Pseudomonadota</taxon>
        <taxon>Gammaproteobacteria</taxon>
        <taxon>Pseudomonadales</taxon>
        <taxon>Pseudomonadaceae</taxon>
        <taxon>Pseudomonas</taxon>
    </lineage>
</organism>
<dbReference type="AlphaFoldDB" id="A0ABD7B9N4"/>
<gene>
    <name evidence="1" type="ORF">ID616_23440</name>
</gene>
<evidence type="ECO:0000313" key="1">
    <source>
        <dbReference type="EMBL" id="QOC96983.1"/>
    </source>
</evidence>
<name>A0ABD7B9N4_PSEPU</name>
<dbReference type="RefSeq" id="WP_146024519.1">
    <property type="nucleotide sequence ID" value="NZ_CP061723.1"/>
</dbReference>
<proteinExistence type="predicted"/>
<dbReference type="Proteomes" id="UP000516786">
    <property type="component" value="Chromosome"/>
</dbReference>
<protein>
    <submittedName>
        <fullName evidence="1">Uncharacterized protein</fullName>
    </submittedName>
</protein>
<reference evidence="1 2" key="1">
    <citation type="submission" date="2020-09" db="EMBL/GenBank/DDBJ databases">
        <title>Co-existence of a novel multidrug-resistance efflux pump with carbapenem resistance gene blaVIM-2 in one megaplasmid in Pseudomonas putida.</title>
        <authorList>
            <person name="Peng K."/>
            <person name="Li R."/>
        </authorList>
    </citation>
    <scope>NUCLEOTIDE SEQUENCE [LARGE SCALE GENOMIC DNA]</scope>
    <source>
        <strain evidence="1 2">ZXPA-20</strain>
    </source>
</reference>
<dbReference type="EMBL" id="CP061723">
    <property type="protein sequence ID" value="QOC96983.1"/>
    <property type="molecule type" value="Genomic_DNA"/>
</dbReference>
<accession>A0ABD7B9N4</accession>